<dbReference type="EMBL" id="QUNI01000005">
    <property type="protein sequence ID" value="REG99063.1"/>
    <property type="molecule type" value="Genomic_DNA"/>
</dbReference>
<dbReference type="GO" id="GO:0016887">
    <property type="term" value="F:ATP hydrolysis activity"/>
    <property type="evidence" value="ECO:0007669"/>
    <property type="project" value="InterPro"/>
</dbReference>
<evidence type="ECO:0000256" key="3">
    <source>
        <dbReference type="ARBA" id="ARBA00061607"/>
    </source>
</evidence>
<comment type="similarity">
    <text evidence="3">Belongs to the MoxR family.</text>
</comment>
<dbReference type="GO" id="GO:0005524">
    <property type="term" value="F:ATP binding"/>
    <property type="evidence" value="ECO:0007669"/>
    <property type="project" value="UniProtKB-KW"/>
</dbReference>
<evidence type="ECO:0000259" key="4">
    <source>
        <dbReference type="Pfam" id="PF07726"/>
    </source>
</evidence>
<dbReference type="InterPro" id="IPR041628">
    <property type="entry name" value="ChlI/MoxR_AAA_lid"/>
</dbReference>
<dbReference type="Pfam" id="PF17863">
    <property type="entry name" value="AAA_lid_2"/>
    <property type="match status" value="1"/>
</dbReference>
<protein>
    <submittedName>
        <fullName evidence="6">MoxR-like ATPase</fullName>
    </submittedName>
</protein>
<comment type="caution">
    <text evidence="6">The sequence shown here is derived from an EMBL/GenBank/DDBJ whole genome shotgun (WGS) entry which is preliminary data.</text>
</comment>
<reference evidence="6 7" key="1">
    <citation type="submission" date="2018-08" db="EMBL/GenBank/DDBJ databases">
        <title>Genomic Encyclopedia of Archaeal and Bacterial Type Strains, Phase II (KMG-II): from individual species to whole genera.</title>
        <authorList>
            <person name="Goeker M."/>
        </authorList>
    </citation>
    <scope>NUCLEOTIDE SEQUENCE [LARGE SCALE GENOMIC DNA]</scope>
    <source>
        <strain evidence="6 7">DSM 100880</strain>
    </source>
</reference>
<feature type="domain" description="ATPase AAA-3" evidence="4">
    <location>
        <begin position="71"/>
        <end position="201"/>
    </location>
</feature>
<evidence type="ECO:0000313" key="6">
    <source>
        <dbReference type="EMBL" id="REG99063.1"/>
    </source>
</evidence>
<feature type="domain" description="ChlI/MoxR AAA lid" evidence="5">
    <location>
        <begin position="277"/>
        <end position="344"/>
    </location>
</feature>
<keyword evidence="1" id="KW-0547">Nucleotide-binding</keyword>
<organism evidence="6 7">
    <name type="scientific">Flavobacterium aquicola</name>
    <dbReference type="NCBI Taxonomy" id="1682742"/>
    <lineage>
        <taxon>Bacteria</taxon>
        <taxon>Pseudomonadati</taxon>
        <taxon>Bacteroidota</taxon>
        <taxon>Flavobacteriia</taxon>
        <taxon>Flavobacteriales</taxon>
        <taxon>Flavobacteriaceae</taxon>
        <taxon>Flavobacterium</taxon>
    </lineage>
</organism>
<gene>
    <name evidence="6" type="ORF">C8P67_105231</name>
</gene>
<dbReference type="Proteomes" id="UP000257136">
    <property type="component" value="Unassembled WGS sequence"/>
</dbReference>
<dbReference type="AlphaFoldDB" id="A0A3E0EMX9"/>
<evidence type="ECO:0000313" key="7">
    <source>
        <dbReference type="Proteomes" id="UP000257136"/>
    </source>
</evidence>
<dbReference type="PIRSF" id="PIRSF002849">
    <property type="entry name" value="AAA_ATPase_chaperone_MoxR_prd"/>
    <property type="match status" value="1"/>
</dbReference>
<dbReference type="InterPro" id="IPR027417">
    <property type="entry name" value="P-loop_NTPase"/>
</dbReference>
<evidence type="ECO:0000256" key="1">
    <source>
        <dbReference type="ARBA" id="ARBA00022741"/>
    </source>
</evidence>
<keyword evidence="2" id="KW-0067">ATP-binding</keyword>
<proteinExistence type="inferred from homology"/>
<dbReference type="SUPFAM" id="SSF52540">
    <property type="entry name" value="P-loop containing nucleoside triphosphate hydrolases"/>
    <property type="match status" value="1"/>
</dbReference>
<sequence>MHHQIKDAKNKRLKYNNMEQNSATLDIRAINEKIERESAFIDLLTMEMNKVIVGQKHMVERLLIGLLGQGHILLEGVPGLAKTLAINTLSQAIQGSFSRIQFTPDLLPADVIGTMIYNIKANEFSIKKGPIFANFVLADEINRAPAKVQSALLEAMQEKQVTIGDTTFKLDKPFLVLATQNPVEQEGTYQLPEAQVDRFMLKTVIDYPKMEDERLVIRQNLKGSYEKVNPVVSVEQILRAQEAVREVYMDEKIEKYILDIIFATRYPEKYKLADLKPLISFGASPRGSINLATAAKCYAFIKRRGYVIPEDVRAVVHDILRHRIGITYEAEAENVTSVDIINKIINEIEVP</sequence>
<accession>A0A3E0EMX9</accession>
<keyword evidence="7" id="KW-1185">Reference proteome</keyword>
<dbReference type="InterPro" id="IPR050764">
    <property type="entry name" value="CbbQ/NirQ/NorQ/GpvN"/>
</dbReference>
<dbReference type="Gene3D" id="1.10.8.80">
    <property type="entry name" value="Magnesium chelatase subunit I, C-Terminal domain"/>
    <property type="match status" value="1"/>
</dbReference>
<dbReference type="PANTHER" id="PTHR42759">
    <property type="entry name" value="MOXR FAMILY PROTEIN"/>
    <property type="match status" value="1"/>
</dbReference>
<dbReference type="Pfam" id="PF07726">
    <property type="entry name" value="AAA_3"/>
    <property type="match status" value="1"/>
</dbReference>
<dbReference type="InterPro" id="IPR011703">
    <property type="entry name" value="ATPase_AAA-3"/>
</dbReference>
<dbReference type="Gene3D" id="3.40.50.300">
    <property type="entry name" value="P-loop containing nucleotide triphosphate hydrolases"/>
    <property type="match status" value="1"/>
</dbReference>
<evidence type="ECO:0000256" key="2">
    <source>
        <dbReference type="ARBA" id="ARBA00022840"/>
    </source>
</evidence>
<dbReference type="PANTHER" id="PTHR42759:SF1">
    <property type="entry name" value="MAGNESIUM-CHELATASE SUBUNIT CHLD"/>
    <property type="match status" value="1"/>
</dbReference>
<name>A0A3E0EMX9_9FLAO</name>
<dbReference type="FunFam" id="3.40.50.300:FF:000640">
    <property type="entry name" value="MoxR family ATPase"/>
    <property type="match status" value="1"/>
</dbReference>
<evidence type="ECO:0000259" key="5">
    <source>
        <dbReference type="Pfam" id="PF17863"/>
    </source>
</evidence>